<dbReference type="OrthoDB" id="9813910at2"/>
<dbReference type="InterPro" id="IPR043738">
    <property type="entry name" value="DUF5683"/>
</dbReference>
<gene>
    <name evidence="3" type="ORF">D6B99_11540</name>
</gene>
<keyword evidence="4" id="KW-1185">Reference proteome</keyword>
<organism evidence="3 4">
    <name type="scientific">Arachidicoccus soli</name>
    <dbReference type="NCBI Taxonomy" id="2341117"/>
    <lineage>
        <taxon>Bacteria</taxon>
        <taxon>Pseudomonadati</taxon>
        <taxon>Bacteroidota</taxon>
        <taxon>Chitinophagia</taxon>
        <taxon>Chitinophagales</taxon>
        <taxon>Chitinophagaceae</taxon>
        <taxon>Arachidicoccus</taxon>
    </lineage>
</organism>
<accession>A0A386HRV6</accession>
<keyword evidence="1" id="KW-1133">Transmembrane helix</keyword>
<dbReference type="AlphaFoldDB" id="A0A386HRV6"/>
<feature type="transmembrane region" description="Helical" evidence="1">
    <location>
        <begin position="83"/>
        <end position="101"/>
    </location>
</feature>
<evidence type="ECO:0000313" key="3">
    <source>
        <dbReference type="EMBL" id="AYD48171.1"/>
    </source>
</evidence>
<evidence type="ECO:0000256" key="1">
    <source>
        <dbReference type="SAM" id="Phobius"/>
    </source>
</evidence>
<protein>
    <recommendedName>
        <fullName evidence="2">DUF5683 domain-containing protein</fullName>
    </recommendedName>
</protein>
<evidence type="ECO:0000313" key="4">
    <source>
        <dbReference type="Proteomes" id="UP000266118"/>
    </source>
</evidence>
<dbReference type="EMBL" id="CP032489">
    <property type="protein sequence ID" value="AYD48171.1"/>
    <property type="molecule type" value="Genomic_DNA"/>
</dbReference>
<feature type="domain" description="DUF5683" evidence="2">
    <location>
        <begin position="59"/>
        <end position="228"/>
    </location>
</feature>
<dbReference type="KEGG" id="ark:D6B99_11540"/>
<proteinExistence type="predicted"/>
<dbReference type="Proteomes" id="UP000266118">
    <property type="component" value="Chromosome"/>
</dbReference>
<keyword evidence="1" id="KW-0472">Membrane</keyword>
<evidence type="ECO:0000259" key="2">
    <source>
        <dbReference type="Pfam" id="PF18935"/>
    </source>
</evidence>
<sequence>MWAQQTDSLRKAMAKETLLPVTPKNDTIDSKSIKAAADTIAEDAQKPTISLSQLKQKPKHTPQGATLRSLILPGLGQAYNHEYWKVPLAVAAVGIPIYLFINNNKEYKKARFAYSAVFNSLPISQGGNNDPSQISKMDPKFKTYYDYEVNQANGSQIFLTSVQSYRNQFRQYRDYSLLAILLGWGLNVADATVFGHLRDFDVSSDLSMHISPTYFQFTHTPGIAFSFTLK</sequence>
<feature type="transmembrane region" description="Helical" evidence="1">
    <location>
        <begin position="175"/>
        <end position="197"/>
    </location>
</feature>
<reference evidence="3 4" key="1">
    <citation type="submission" date="2018-09" db="EMBL/GenBank/DDBJ databases">
        <title>Arachidicoccus sp. nov., a bacterium isolated from soil.</title>
        <authorList>
            <person name="Weon H.-Y."/>
            <person name="Kwon S.-W."/>
            <person name="Lee S.A."/>
        </authorList>
    </citation>
    <scope>NUCLEOTIDE SEQUENCE [LARGE SCALE GENOMIC DNA]</scope>
    <source>
        <strain evidence="3 4">KIS59-12</strain>
    </source>
</reference>
<name>A0A386HRV6_9BACT</name>
<keyword evidence="1" id="KW-0812">Transmembrane</keyword>
<dbReference type="Pfam" id="PF18935">
    <property type="entry name" value="DUF5683"/>
    <property type="match status" value="1"/>
</dbReference>